<comment type="caution">
    <text evidence="2">The sequence shown here is derived from an EMBL/GenBank/DDBJ whole genome shotgun (WGS) entry which is preliminary data.</text>
</comment>
<dbReference type="RefSeq" id="WP_058734964.1">
    <property type="nucleotide sequence ID" value="NZ_LDTD01000224.1"/>
</dbReference>
<dbReference type="SUPFAM" id="SSF88723">
    <property type="entry name" value="PIN domain-like"/>
    <property type="match status" value="1"/>
</dbReference>
<dbReference type="Pfam" id="PF13638">
    <property type="entry name" value="PIN_4"/>
    <property type="match status" value="1"/>
</dbReference>
<sequence>MADQVPLIVFPDTNVLIQGRALKDQPWEELRRDNIDVILSGPVIRELDRLKNRPGRVGKVARSVSTKVRELMAGTGRAELLRETGPRVMLRLASGVPNQAKVREGIDLTHDDQAIINQALASLDAGDDVVLLTDDNFAAMTAEHFGLPVRMLPGHWLKEPEADDSVKELARKDAEIARLKAAEPMLQLRFIDQSGTQIDRLDMTMKRYLPVPPDDVDRLVERVIALAPMAEPTPTPLKEAPKPLSTGKGVDISSIAYPEGVIPLTRTDIDKYEDDYQNWVSGVRSKIAGFHTEWNRRRDWPQAVYCVQNTGTRPAAEVLVEIAASGSFKLSGPGKDVSESGGKGVRWLELALPPQPPRPKSRAEILMATGIFDRDPISSLPRAPIFPSMANTRRDDDAFYWRDGRSDPVSTMALECKNWRHGREEEDFPFRIWADDSADVRGLIVGRISASNIREPLDKHLPLRINFEDRECLPLAEALVDDFERRLAQNGSMRR</sequence>
<gene>
    <name evidence="2" type="ORF">NS319_18970</name>
</gene>
<dbReference type="InterPro" id="IPR029060">
    <property type="entry name" value="PIN-like_dom_sf"/>
</dbReference>
<proteinExistence type="predicted"/>
<name>A0A147HR38_9SPHN</name>
<dbReference type="PATRIC" id="fig|33051.3.peg.1580"/>
<dbReference type="Proteomes" id="UP000072867">
    <property type="component" value="Unassembled WGS sequence"/>
</dbReference>
<dbReference type="AlphaFoldDB" id="A0A147HR38"/>
<dbReference type="InterPro" id="IPR002716">
    <property type="entry name" value="PIN_dom"/>
</dbReference>
<feature type="domain" description="PIN" evidence="1">
    <location>
        <begin position="11"/>
        <end position="149"/>
    </location>
</feature>
<protein>
    <recommendedName>
        <fullName evidence="1">PIN domain-containing protein</fullName>
    </recommendedName>
</protein>
<evidence type="ECO:0000259" key="1">
    <source>
        <dbReference type="Pfam" id="PF13638"/>
    </source>
</evidence>
<organism evidence="2 3">
    <name type="scientific">Sphingomonas sanguinis</name>
    <dbReference type="NCBI Taxonomy" id="33051"/>
    <lineage>
        <taxon>Bacteria</taxon>
        <taxon>Pseudomonadati</taxon>
        <taxon>Pseudomonadota</taxon>
        <taxon>Alphaproteobacteria</taxon>
        <taxon>Sphingomonadales</taxon>
        <taxon>Sphingomonadaceae</taxon>
        <taxon>Sphingomonas</taxon>
    </lineage>
</organism>
<evidence type="ECO:0000313" key="2">
    <source>
        <dbReference type="EMBL" id="KTT63712.1"/>
    </source>
</evidence>
<evidence type="ECO:0000313" key="3">
    <source>
        <dbReference type="Proteomes" id="UP000072867"/>
    </source>
</evidence>
<dbReference type="EMBL" id="LDTD01000224">
    <property type="protein sequence ID" value="KTT63712.1"/>
    <property type="molecule type" value="Genomic_DNA"/>
</dbReference>
<dbReference type="Gene3D" id="3.40.50.1010">
    <property type="entry name" value="5'-nuclease"/>
    <property type="match status" value="1"/>
</dbReference>
<reference evidence="2 3" key="1">
    <citation type="journal article" date="2016" name="Front. Microbiol.">
        <title>Genomic Resource of Rice Seed Associated Bacteria.</title>
        <authorList>
            <person name="Midha S."/>
            <person name="Bansal K."/>
            <person name="Sharma S."/>
            <person name="Kumar N."/>
            <person name="Patil P.P."/>
            <person name="Chaudhry V."/>
            <person name="Patil P.B."/>
        </authorList>
    </citation>
    <scope>NUCLEOTIDE SEQUENCE [LARGE SCALE GENOMIC DNA]</scope>
    <source>
        <strain evidence="2 3">NS319</strain>
    </source>
</reference>
<accession>A0A147HR38</accession>